<evidence type="ECO:0000256" key="6">
    <source>
        <dbReference type="SAM" id="MobiDB-lite"/>
    </source>
</evidence>
<dbReference type="InterPro" id="IPR007627">
    <property type="entry name" value="RNA_pol_sigma70_r2"/>
</dbReference>
<evidence type="ECO:0000259" key="8">
    <source>
        <dbReference type="Pfam" id="PF08281"/>
    </source>
</evidence>
<evidence type="ECO:0000256" key="4">
    <source>
        <dbReference type="ARBA" id="ARBA00023125"/>
    </source>
</evidence>
<dbReference type="Pfam" id="PF04542">
    <property type="entry name" value="Sigma70_r2"/>
    <property type="match status" value="1"/>
</dbReference>
<feature type="compositionally biased region" description="Low complexity" evidence="6">
    <location>
        <begin position="92"/>
        <end position="102"/>
    </location>
</feature>
<protein>
    <submittedName>
        <fullName evidence="9">SigE family RNA polymerase sigma factor</fullName>
    </submittedName>
</protein>
<comment type="similarity">
    <text evidence="1">Belongs to the sigma-70 factor family. ECF subfamily.</text>
</comment>
<evidence type="ECO:0000256" key="5">
    <source>
        <dbReference type="ARBA" id="ARBA00023163"/>
    </source>
</evidence>
<dbReference type="SUPFAM" id="SSF88659">
    <property type="entry name" value="Sigma3 and sigma4 domains of RNA polymerase sigma factors"/>
    <property type="match status" value="1"/>
</dbReference>
<evidence type="ECO:0000256" key="2">
    <source>
        <dbReference type="ARBA" id="ARBA00023015"/>
    </source>
</evidence>
<dbReference type="EMBL" id="WBVM01000001">
    <property type="protein sequence ID" value="KAB2811212.1"/>
    <property type="molecule type" value="Genomic_DNA"/>
</dbReference>
<dbReference type="InterPro" id="IPR039425">
    <property type="entry name" value="RNA_pol_sigma-70-like"/>
</dbReference>
<comment type="caution">
    <text evidence="9">The sequence shown here is derived from an EMBL/GenBank/DDBJ whole genome shotgun (WGS) entry which is preliminary data.</text>
</comment>
<dbReference type="Proteomes" id="UP000449906">
    <property type="component" value="Unassembled WGS sequence"/>
</dbReference>
<keyword evidence="3" id="KW-0731">Sigma factor</keyword>
<feature type="domain" description="RNA polymerase sigma factor 70 region 4 type 2" evidence="8">
    <location>
        <begin position="108"/>
        <end position="160"/>
    </location>
</feature>
<dbReference type="SUPFAM" id="SSF88946">
    <property type="entry name" value="Sigma2 domain of RNA polymerase sigma factors"/>
    <property type="match status" value="1"/>
</dbReference>
<reference evidence="9 10" key="1">
    <citation type="submission" date="2019-09" db="EMBL/GenBank/DDBJ databases">
        <title>Pimelobacter sp. isolated from Paulinella.</title>
        <authorList>
            <person name="Jeong S.E."/>
        </authorList>
    </citation>
    <scope>NUCLEOTIDE SEQUENCE [LARGE SCALE GENOMIC DNA]</scope>
    <source>
        <strain evidence="9 10">Pch-N</strain>
    </source>
</reference>
<organism evidence="9 10">
    <name type="scientific">Nocardioides simplex</name>
    <name type="common">Arthrobacter simplex</name>
    <dbReference type="NCBI Taxonomy" id="2045"/>
    <lineage>
        <taxon>Bacteria</taxon>
        <taxon>Bacillati</taxon>
        <taxon>Actinomycetota</taxon>
        <taxon>Actinomycetes</taxon>
        <taxon>Propionibacteriales</taxon>
        <taxon>Nocardioidaceae</taxon>
        <taxon>Pimelobacter</taxon>
    </lineage>
</organism>
<feature type="domain" description="RNA polymerase sigma-70 region 2" evidence="7">
    <location>
        <begin position="16"/>
        <end position="81"/>
    </location>
</feature>
<dbReference type="RefSeq" id="WP_151578725.1">
    <property type="nucleotide sequence ID" value="NZ_CP170555.1"/>
</dbReference>
<evidence type="ECO:0000256" key="1">
    <source>
        <dbReference type="ARBA" id="ARBA00010641"/>
    </source>
</evidence>
<proteinExistence type="inferred from homology"/>
<dbReference type="InterPro" id="IPR013324">
    <property type="entry name" value="RNA_pol_sigma_r3/r4-like"/>
</dbReference>
<sequence length="173" mass="19031">MGVKADRQAEEFTAFVRSSGTQLHQAAMLLTGDHHLAEDLTQATYAKVFVHWRRVQAADSPLAYARTTLLNTFLSHRRLRRSSEHPSELTDADLGPPAGADPDPGARVDLLAALAGLSPLDRAVVVLRYWEDRSVADTATDLGISESAVRTRARRALLRLRPLIAPHAERTHP</sequence>
<accession>A0A7J5DYV0</accession>
<evidence type="ECO:0000256" key="3">
    <source>
        <dbReference type="ARBA" id="ARBA00023082"/>
    </source>
</evidence>
<dbReference type="Gene3D" id="1.10.1740.10">
    <property type="match status" value="1"/>
</dbReference>
<dbReference type="AlphaFoldDB" id="A0A7J5DYV0"/>
<dbReference type="NCBIfam" id="TIGR02937">
    <property type="entry name" value="sigma70-ECF"/>
    <property type="match status" value="1"/>
</dbReference>
<keyword evidence="4" id="KW-0238">DNA-binding</keyword>
<dbReference type="PANTHER" id="PTHR43133:SF50">
    <property type="entry name" value="ECF RNA POLYMERASE SIGMA FACTOR SIGM"/>
    <property type="match status" value="1"/>
</dbReference>
<dbReference type="InterPro" id="IPR014325">
    <property type="entry name" value="RNA_pol_sigma-E_actinobac"/>
</dbReference>
<dbReference type="NCBIfam" id="TIGR02983">
    <property type="entry name" value="SigE-fam_strep"/>
    <property type="match status" value="1"/>
</dbReference>
<dbReference type="Pfam" id="PF08281">
    <property type="entry name" value="Sigma70_r4_2"/>
    <property type="match status" value="1"/>
</dbReference>
<dbReference type="InterPro" id="IPR014284">
    <property type="entry name" value="RNA_pol_sigma-70_dom"/>
</dbReference>
<dbReference type="InterPro" id="IPR036388">
    <property type="entry name" value="WH-like_DNA-bd_sf"/>
</dbReference>
<gene>
    <name evidence="9" type="ORF">F9L07_04685</name>
</gene>
<dbReference type="Gene3D" id="1.10.10.10">
    <property type="entry name" value="Winged helix-like DNA-binding domain superfamily/Winged helix DNA-binding domain"/>
    <property type="match status" value="1"/>
</dbReference>
<keyword evidence="2" id="KW-0805">Transcription regulation</keyword>
<dbReference type="InterPro" id="IPR013325">
    <property type="entry name" value="RNA_pol_sigma_r2"/>
</dbReference>
<evidence type="ECO:0000313" key="10">
    <source>
        <dbReference type="Proteomes" id="UP000449906"/>
    </source>
</evidence>
<evidence type="ECO:0000313" key="9">
    <source>
        <dbReference type="EMBL" id="KAB2811212.1"/>
    </source>
</evidence>
<dbReference type="GO" id="GO:0016987">
    <property type="term" value="F:sigma factor activity"/>
    <property type="evidence" value="ECO:0007669"/>
    <property type="project" value="UniProtKB-KW"/>
</dbReference>
<name>A0A7J5DYV0_NOCSI</name>
<dbReference type="GO" id="GO:0003677">
    <property type="term" value="F:DNA binding"/>
    <property type="evidence" value="ECO:0007669"/>
    <property type="project" value="UniProtKB-KW"/>
</dbReference>
<evidence type="ECO:0000259" key="7">
    <source>
        <dbReference type="Pfam" id="PF04542"/>
    </source>
</evidence>
<dbReference type="GO" id="GO:0006352">
    <property type="term" value="P:DNA-templated transcription initiation"/>
    <property type="evidence" value="ECO:0007669"/>
    <property type="project" value="InterPro"/>
</dbReference>
<dbReference type="PANTHER" id="PTHR43133">
    <property type="entry name" value="RNA POLYMERASE ECF-TYPE SIGMA FACTO"/>
    <property type="match status" value="1"/>
</dbReference>
<keyword evidence="5" id="KW-0804">Transcription</keyword>
<dbReference type="InterPro" id="IPR013249">
    <property type="entry name" value="RNA_pol_sigma70_r4_t2"/>
</dbReference>
<feature type="region of interest" description="Disordered" evidence="6">
    <location>
        <begin position="81"/>
        <end position="102"/>
    </location>
</feature>